<evidence type="ECO:0000313" key="3">
    <source>
        <dbReference type="Proteomes" id="UP001381693"/>
    </source>
</evidence>
<dbReference type="EMBL" id="JAXCGZ010006500">
    <property type="protein sequence ID" value="KAK7079716.1"/>
    <property type="molecule type" value="Genomic_DNA"/>
</dbReference>
<feature type="region of interest" description="Disordered" evidence="1">
    <location>
        <begin position="47"/>
        <end position="90"/>
    </location>
</feature>
<feature type="compositionally biased region" description="Basic and acidic residues" evidence="1">
    <location>
        <begin position="49"/>
        <end position="59"/>
    </location>
</feature>
<dbReference type="Proteomes" id="UP001381693">
    <property type="component" value="Unassembled WGS sequence"/>
</dbReference>
<evidence type="ECO:0000256" key="1">
    <source>
        <dbReference type="SAM" id="MobiDB-lite"/>
    </source>
</evidence>
<name>A0AAN9A3X5_HALRR</name>
<accession>A0AAN9A3X5</accession>
<dbReference type="AlphaFoldDB" id="A0AAN9A3X5"/>
<proteinExistence type="predicted"/>
<sequence>DSSCRGYVHQQPERKVSVAFVDAKPPRPDDFFMPEIPFSNLLTSAFEVPQEKKTEKHEGAATPHPAQDKTAQERIAGGAAGGHAHPDTGERIVMTASDGSHKSTTSAQLKDESDFVMVELKTPFAMPSDVGSDLGAFYRECQSAPPLRMFADTPEDEISDLAEQLLNFEASIDDYNELVKSFHSDSPNSPD</sequence>
<feature type="non-terminal residue" evidence="2">
    <location>
        <position position="1"/>
    </location>
</feature>
<gene>
    <name evidence="2" type="primary">ATG13_1</name>
    <name evidence="2" type="ORF">SK128_019761</name>
</gene>
<comment type="caution">
    <text evidence="2">The sequence shown here is derived from an EMBL/GenBank/DDBJ whole genome shotgun (WGS) entry which is preliminary data.</text>
</comment>
<keyword evidence="3" id="KW-1185">Reference proteome</keyword>
<reference evidence="2 3" key="1">
    <citation type="submission" date="2023-11" db="EMBL/GenBank/DDBJ databases">
        <title>Halocaridina rubra genome assembly.</title>
        <authorList>
            <person name="Smith C."/>
        </authorList>
    </citation>
    <scope>NUCLEOTIDE SEQUENCE [LARGE SCALE GENOMIC DNA]</scope>
    <source>
        <strain evidence="2">EP-1</strain>
        <tissue evidence="2">Whole</tissue>
    </source>
</reference>
<evidence type="ECO:0000313" key="2">
    <source>
        <dbReference type="EMBL" id="KAK7079716.1"/>
    </source>
</evidence>
<protein>
    <submittedName>
        <fullName evidence="2">Autophagy protein 13</fullName>
    </submittedName>
</protein>
<organism evidence="2 3">
    <name type="scientific">Halocaridina rubra</name>
    <name type="common">Hawaiian red shrimp</name>
    <dbReference type="NCBI Taxonomy" id="373956"/>
    <lineage>
        <taxon>Eukaryota</taxon>
        <taxon>Metazoa</taxon>
        <taxon>Ecdysozoa</taxon>
        <taxon>Arthropoda</taxon>
        <taxon>Crustacea</taxon>
        <taxon>Multicrustacea</taxon>
        <taxon>Malacostraca</taxon>
        <taxon>Eumalacostraca</taxon>
        <taxon>Eucarida</taxon>
        <taxon>Decapoda</taxon>
        <taxon>Pleocyemata</taxon>
        <taxon>Caridea</taxon>
        <taxon>Atyoidea</taxon>
        <taxon>Atyidae</taxon>
        <taxon>Halocaridina</taxon>
    </lineage>
</organism>